<dbReference type="Pfam" id="PF00515">
    <property type="entry name" value="TPR_1"/>
    <property type="match status" value="1"/>
</dbReference>
<dbReference type="STRING" id="1858805.M5G6Q6"/>
<dbReference type="GO" id="GO:0016560">
    <property type="term" value="P:protein import into peroxisome matrix, docking"/>
    <property type="evidence" value="ECO:0007669"/>
    <property type="project" value="TreeGrafter"/>
</dbReference>
<evidence type="ECO:0000256" key="5">
    <source>
        <dbReference type="ARBA" id="ARBA00022737"/>
    </source>
</evidence>
<dbReference type="PANTHER" id="PTHR10130:SF0">
    <property type="entry name" value="GH08708P"/>
    <property type="match status" value="1"/>
</dbReference>
<evidence type="ECO:0000256" key="7">
    <source>
        <dbReference type="ARBA" id="ARBA00023140"/>
    </source>
</evidence>
<dbReference type="InterPro" id="IPR019734">
    <property type="entry name" value="TPR_rpt"/>
</dbReference>
<dbReference type="InterPro" id="IPR011990">
    <property type="entry name" value="TPR-like_helical_dom_sf"/>
</dbReference>
<feature type="repeat" description="TPR" evidence="8">
    <location>
        <begin position="176"/>
        <end position="209"/>
    </location>
</feature>
<organism evidence="9 10">
    <name type="scientific">Dacryopinax primogenitus (strain DJM 731)</name>
    <name type="common">Brown rot fungus</name>
    <dbReference type="NCBI Taxonomy" id="1858805"/>
    <lineage>
        <taxon>Eukaryota</taxon>
        <taxon>Fungi</taxon>
        <taxon>Dikarya</taxon>
        <taxon>Basidiomycota</taxon>
        <taxon>Agaricomycotina</taxon>
        <taxon>Dacrymycetes</taxon>
        <taxon>Dacrymycetales</taxon>
        <taxon>Dacrymycetaceae</taxon>
        <taxon>Dacryopinax</taxon>
    </lineage>
</organism>
<evidence type="ECO:0000256" key="2">
    <source>
        <dbReference type="ARBA" id="ARBA00004496"/>
    </source>
</evidence>
<dbReference type="Pfam" id="PF07719">
    <property type="entry name" value="TPR_2"/>
    <property type="match status" value="1"/>
</dbReference>
<evidence type="ECO:0000256" key="1">
    <source>
        <dbReference type="ARBA" id="ARBA00004275"/>
    </source>
</evidence>
<dbReference type="Proteomes" id="UP000030653">
    <property type="component" value="Unassembled WGS sequence"/>
</dbReference>
<proteinExistence type="inferred from homology"/>
<evidence type="ECO:0000256" key="3">
    <source>
        <dbReference type="ARBA" id="ARBA00005348"/>
    </source>
</evidence>
<gene>
    <name evidence="9" type="ORF">DACRYDRAFT_48989</name>
</gene>
<keyword evidence="5" id="KW-0677">Repeat</keyword>
<dbReference type="GO" id="GO:0005052">
    <property type="term" value="F:peroxisome matrix targeting signal-1 binding"/>
    <property type="evidence" value="ECO:0007669"/>
    <property type="project" value="TreeGrafter"/>
</dbReference>
<dbReference type="InterPro" id="IPR024111">
    <property type="entry name" value="PEX5/PEX5L"/>
</dbReference>
<evidence type="ECO:0000256" key="6">
    <source>
        <dbReference type="ARBA" id="ARBA00022803"/>
    </source>
</evidence>
<keyword evidence="10" id="KW-1185">Reference proteome</keyword>
<dbReference type="InterPro" id="IPR013105">
    <property type="entry name" value="TPR_2"/>
</dbReference>
<sequence length="290" mass="32430">MLSASSQSAELRNLAHQTVLEKEAAVQRDPTNAAAWYELGVKQQENEREQKAIQALQRAVELDPEYIDAWLALAVSLVNEADRRQAYDAIEAWIERNARYRGTQKPTSTVASNTQKMAERQDLLMRQLIAMACDVPEGEIDADVQIALGVLFNINEDYEKAIDCFHAALGVRREDWQLYNRVGASYANSGNPEKALEYYYRALELNPGYIRARYNLGIAQIGLKHYTEAAQHILDALVLQESESESSRSGPGSTKGVTGSTLWLGLRNASAKLRRPDLVTLCDQQDLEGE</sequence>
<dbReference type="SMART" id="SM00028">
    <property type="entry name" value="TPR"/>
    <property type="match status" value="5"/>
</dbReference>
<dbReference type="GO" id="GO:0005778">
    <property type="term" value="C:peroxisomal membrane"/>
    <property type="evidence" value="ECO:0007669"/>
    <property type="project" value="TreeGrafter"/>
</dbReference>
<keyword evidence="7" id="KW-0576">Peroxisome</keyword>
<dbReference type="AlphaFoldDB" id="M5G6Q6"/>
<dbReference type="RefSeq" id="XP_040631278.1">
    <property type="nucleotide sequence ID" value="XM_040774877.1"/>
</dbReference>
<dbReference type="PANTHER" id="PTHR10130">
    <property type="entry name" value="PEROXISOMAL TARGETING SIGNAL 1 RECEPTOR PEX5"/>
    <property type="match status" value="1"/>
</dbReference>
<name>M5G6Q6_DACPD</name>
<keyword evidence="6 8" id="KW-0802">TPR repeat</keyword>
<comment type="subcellular location">
    <subcellularLocation>
        <location evidence="2">Cytoplasm</location>
    </subcellularLocation>
    <subcellularLocation>
        <location evidence="1">Peroxisome</location>
    </subcellularLocation>
</comment>
<evidence type="ECO:0000313" key="9">
    <source>
        <dbReference type="EMBL" id="EJU04384.1"/>
    </source>
</evidence>
<dbReference type="EMBL" id="JH795858">
    <property type="protein sequence ID" value="EJU04384.1"/>
    <property type="molecule type" value="Genomic_DNA"/>
</dbReference>
<dbReference type="GeneID" id="63689939"/>
<comment type="similarity">
    <text evidence="3">Belongs to the peroxisomal targeting signal receptor family.</text>
</comment>
<accession>M5G6Q6</accession>
<feature type="repeat" description="TPR" evidence="8">
    <location>
        <begin position="142"/>
        <end position="175"/>
    </location>
</feature>
<protein>
    <submittedName>
        <fullName evidence="9">TPR-like protein</fullName>
    </submittedName>
</protein>
<evidence type="ECO:0000256" key="8">
    <source>
        <dbReference type="PROSITE-ProRule" id="PRU00339"/>
    </source>
</evidence>
<evidence type="ECO:0000256" key="4">
    <source>
        <dbReference type="ARBA" id="ARBA00022490"/>
    </source>
</evidence>
<dbReference type="OrthoDB" id="10006023at2759"/>
<reference evidence="9 10" key="1">
    <citation type="journal article" date="2012" name="Science">
        <title>The Paleozoic origin of enzymatic lignin decomposition reconstructed from 31 fungal genomes.</title>
        <authorList>
            <person name="Floudas D."/>
            <person name="Binder M."/>
            <person name="Riley R."/>
            <person name="Barry K."/>
            <person name="Blanchette R.A."/>
            <person name="Henrissat B."/>
            <person name="Martinez A.T."/>
            <person name="Otillar R."/>
            <person name="Spatafora J.W."/>
            <person name="Yadav J.S."/>
            <person name="Aerts A."/>
            <person name="Benoit I."/>
            <person name="Boyd A."/>
            <person name="Carlson A."/>
            <person name="Copeland A."/>
            <person name="Coutinho P.M."/>
            <person name="de Vries R.P."/>
            <person name="Ferreira P."/>
            <person name="Findley K."/>
            <person name="Foster B."/>
            <person name="Gaskell J."/>
            <person name="Glotzer D."/>
            <person name="Gorecki P."/>
            <person name="Heitman J."/>
            <person name="Hesse C."/>
            <person name="Hori C."/>
            <person name="Igarashi K."/>
            <person name="Jurgens J.A."/>
            <person name="Kallen N."/>
            <person name="Kersten P."/>
            <person name="Kohler A."/>
            <person name="Kuees U."/>
            <person name="Kumar T.K.A."/>
            <person name="Kuo A."/>
            <person name="LaButti K."/>
            <person name="Larrondo L.F."/>
            <person name="Lindquist E."/>
            <person name="Ling A."/>
            <person name="Lombard V."/>
            <person name="Lucas S."/>
            <person name="Lundell T."/>
            <person name="Martin R."/>
            <person name="McLaughlin D.J."/>
            <person name="Morgenstern I."/>
            <person name="Morin E."/>
            <person name="Murat C."/>
            <person name="Nagy L.G."/>
            <person name="Nolan M."/>
            <person name="Ohm R.A."/>
            <person name="Patyshakuliyeva A."/>
            <person name="Rokas A."/>
            <person name="Ruiz-Duenas F.J."/>
            <person name="Sabat G."/>
            <person name="Salamov A."/>
            <person name="Samejima M."/>
            <person name="Schmutz J."/>
            <person name="Slot J.C."/>
            <person name="St John F."/>
            <person name="Stenlid J."/>
            <person name="Sun H."/>
            <person name="Sun S."/>
            <person name="Syed K."/>
            <person name="Tsang A."/>
            <person name="Wiebenga A."/>
            <person name="Young D."/>
            <person name="Pisabarro A."/>
            <person name="Eastwood D.C."/>
            <person name="Martin F."/>
            <person name="Cullen D."/>
            <person name="Grigoriev I.V."/>
            <person name="Hibbett D.S."/>
        </authorList>
    </citation>
    <scope>NUCLEOTIDE SEQUENCE [LARGE SCALE GENOMIC DNA]</scope>
    <source>
        <strain evidence="9 10">DJM-731 SS1</strain>
    </source>
</reference>
<dbReference type="GO" id="GO:0005829">
    <property type="term" value="C:cytosol"/>
    <property type="evidence" value="ECO:0007669"/>
    <property type="project" value="TreeGrafter"/>
</dbReference>
<dbReference type="Gene3D" id="1.25.40.10">
    <property type="entry name" value="Tetratricopeptide repeat domain"/>
    <property type="match status" value="1"/>
</dbReference>
<dbReference type="PROSITE" id="PS50005">
    <property type="entry name" value="TPR"/>
    <property type="match status" value="3"/>
</dbReference>
<feature type="repeat" description="TPR" evidence="8">
    <location>
        <begin position="33"/>
        <end position="66"/>
    </location>
</feature>
<dbReference type="HOGENOM" id="CLU_013516_1_0_1"/>
<evidence type="ECO:0000313" key="10">
    <source>
        <dbReference type="Proteomes" id="UP000030653"/>
    </source>
</evidence>
<dbReference type="SUPFAM" id="SSF48452">
    <property type="entry name" value="TPR-like"/>
    <property type="match status" value="1"/>
</dbReference>
<dbReference type="PROSITE" id="PS50293">
    <property type="entry name" value="TPR_REGION"/>
    <property type="match status" value="1"/>
</dbReference>
<keyword evidence="4" id="KW-0963">Cytoplasm</keyword>